<dbReference type="AlphaFoldDB" id="A0A5R9DU37"/>
<comment type="caution">
    <text evidence="2">The sequence shown here is derived from an EMBL/GenBank/DDBJ whole genome shotgun (WGS) entry which is preliminary data.</text>
</comment>
<dbReference type="PANTHER" id="PTHR22916:SF3">
    <property type="entry name" value="UDP-GLCNAC:BETAGAL BETA-1,3-N-ACETYLGLUCOSAMINYLTRANSFERASE-LIKE PROTEIN 1"/>
    <property type="match status" value="1"/>
</dbReference>
<proteinExistence type="predicted"/>
<protein>
    <submittedName>
        <fullName evidence="2">Glycosyltransferase</fullName>
    </submittedName>
</protein>
<sequence>MTDYSVLMSLYVKEKPEYLIESLESMLQQTILPKQIVIVLDGEITSELQVVINKYKLSNPNLFSIVPLEQNIGLGLALNKGLEYCEFELIARMDTDDISYPERCELQLAEFNNHPELDIVGTLTSEFFESPDKIQSIRIVPENHEEILKFSRRRSPFNHPTVMYRKSSIQAVGGYRDILRKEDLDLFARMLENGCKTKNIQKELLYFRSNKDNYKRRKSWTNNSNYIKVIYKFWRRGYSSLWDLLYVTFAQIGMYIAPTWLLKYISDSILRKKHNITGVEKND</sequence>
<dbReference type="Pfam" id="PF00535">
    <property type="entry name" value="Glycos_transf_2"/>
    <property type="match status" value="1"/>
</dbReference>
<dbReference type="InterPro" id="IPR001173">
    <property type="entry name" value="Glyco_trans_2-like"/>
</dbReference>
<dbReference type="EMBL" id="VBSP01000025">
    <property type="protein sequence ID" value="TLQ40718.1"/>
    <property type="molecule type" value="Genomic_DNA"/>
</dbReference>
<name>A0A5R9DU37_9LACT</name>
<feature type="domain" description="Glycosyltransferase 2-like" evidence="1">
    <location>
        <begin position="5"/>
        <end position="160"/>
    </location>
</feature>
<organism evidence="2 3">
    <name type="scientific">Ruoffia tabacinasalis</name>
    <dbReference type="NCBI Taxonomy" id="87458"/>
    <lineage>
        <taxon>Bacteria</taxon>
        <taxon>Bacillati</taxon>
        <taxon>Bacillota</taxon>
        <taxon>Bacilli</taxon>
        <taxon>Lactobacillales</taxon>
        <taxon>Aerococcaceae</taxon>
        <taxon>Ruoffia</taxon>
    </lineage>
</organism>
<accession>A0A5R9DU37</accession>
<gene>
    <name evidence="2" type="ORF">FEZ33_07615</name>
</gene>
<dbReference type="OrthoDB" id="9815829at2"/>
<dbReference type="SUPFAM" id="SSF53448">
    <property type="entry name" value="Nucleotide-diphospho-sugar transferases"/>
    <property type="match status" value="1"/>
</dbReference>
<dbReference type="GO" id="GO:0016758">
    <property type="term" value="F:hexosyltransferase activity"/>
    <property type="evidence" value="ECO:0007669"/>
    <property type="project" value="UniProtKB-ARBA"/>
</dbReference>
<dbReference type="PANTHER" id="PTHR22916">
    <property type="entry name" value="GLYCOSYLTRANSFERASE"/>
    <property type="match status" value="1"/>
</dbReference>
<dbReference type="InterPro" id="IPR029044">
    <property type="entry name" value="Nucleotide-diphossugar_trans"/>
</dbReference>
<evidence type="ECO:0000313" key="2">
    <source>
        <dbReference type="EMBL" id="TLQ40718.1"/>
    </source>
</evidence>
<dbReference type="Gene3D" id="3.90.550.10">
    <property type="entry name" value="Spore Coat Polysaccharide Biosynthesis Protein SpsA, Chain A"/>
    <property type="match status" value="1"/>
</dbReference>
<evidence type="ECO:0000259" key="1">
    <source>
        <dbReference type="Pfam" id="PF00535"/>
    </source>
</evidence>
<reference evidence="2 3" key="1">
    <citation type="submission" date="2019-05" db="EMBL/GenBank/DDBJ databases">
        <title>The metagenome of a microbial culture collection derived from dairy environment covers the genomic content of the human microbiome.</title>
        <authorList>
            <person name="Roder T."/>
            <person name="Wuthrich D."/>
            <person name="Sattari Z."/>
            <person name="Von Ah U."/>
            <person name="Bar C."/>
            <person name="Ronchi F."/>
            <person name="Macpherson A.J."/>
            <person name="Ganal-Vonarburg S.C."/>
            <person name="Bruggmann R."/>
            <person name="Vergeres G."/>
        </authorList>
    </citation>
    <scope>NUCLEOTIDE SEQUENCE [LARGE SCALE GENOMIC DNA]</scope>
    <source>
        <strain evidence="2 3">FAM 24227</strain>
    </source>
</reference>
<keyword evidence="2" id="KW-0808">Transferase</keyword>
<dbReference type="Proteomes" id="UP000306420">
    <property type="component" value="Unassembled WGS sequence"/>
</dbReference>
<evidence type="ECO:0000313" key="3">
    <source>
        <dbReference type="Proteomes" id="UP000306420"/>
    </source>
</evidence>